<dbReference type="InterPro" id="IPR002716">
    <property type="entry name" value="PIN_dom"/>
</dbReference>
<dbReference type="RefSeq" id="WP_123815892.1">
    <property type="nucleotide sequence ID" value="NZ_RKQZ01000001.1"/>
</dbReference>
<dbReference type="Proteomes" id="UP000280501">
    <property type="component" value="Unassembled WGS sequence"/>
</dbReference>
<evidence type="ECO:0000256" key="1">
    <source>
        <dbReference type="ARBA" id="ARBA00022722"/>
    </source>
</evidence>
<dbReference type="CDD" id="cd09872">
    <property type="entry name" value="PIN_Sll0205-like"/>
    <property type="match status" value="1"/>
</dbReference>
<dbReference type="InterPro" id="IPR041705">
    <property type="entry name" value="PIN_Sll0205"/>
</dbReference>
<feature type="domain" description="PIN" evidence="5">
    <location>
        <begin position="5"/>
        <end position="122"/>
    </location>
</feature>
<sequence>MGVTYLLDTHAFVWLLSAPEKLDSELCTKLRSTQNQLLVSAVSAMEIATKVRLGKFDDAGPLVDTWDRRVEDIDATPLDLTTAHALHAGSMPWQHRDPFDRLLAAQAIVENVVLVTADAAFTGLPGVRIAW</sequence>
<reference evidence="6 7" key="1">
    <citation type="submission" date="2018-11" db="EMBL/GenBank/DDBJ databases">
        <title>Sequencing the genomes of 1000 actinobacteria strains.</title>
        <authorList>
            <person name="Klenk H.-P."/>
        </authorList>
    </citation>
    <scope>NUCLEOTIDE SEQUENCE [LARGE SCALE GENOMIC DNA]</scope>
    <source>
        <strain evidence="6 7">DSM 15700</strain>
    </source>
</reference>
<evidence type="ECO:0000313" key="6">
    <source>
        <dbReference type="EMBL" id="RPF23061.1"/>
    </source>
</evidence>
<accession>A0A3N4ZTJ7</accession>
<dbReference type="InterPro" id="IPR029060">
    <property type="entry name" value="PIN-like_dom_sf"/>
</dbReference>
<evidence type="ECO:0000256" key="2">
    <source>
        <dbReference type="ARBA" id="ARBA00022723"/>
    </source>
</evidence>
<keyword evidence="7" id="KW-1185">Reference proteome</keyword>
<name>A0A3N4ZTJ7_9MICO</name>
<dbReference type="InterPro" id="IPR052919">
    <property type="entry name" value="TA_system_RNase"/>
</dbReference>
<organism evidence="6 7">
    <name type="scientific">Myceligenerans xiligouense</name>
    <dbReference type="NCBI Taxonomy" id="253184"/>
    <lineage>
        <taxon>Bacteria</taxon>
        <taxon>Bacillati</taxon>
        <taxon>Actinomycetota</taxon>
        <taxon>Actinomycetes</taxon>
        <taxon>Micrococcales</taxon>
        <taxon>Promicromonosporaceae</taxon>
        <taxon>Myceligenerans</taxon>
    </lineage>
</organism>
<gene>
    <name evidence="6" type="ORF">EDD34_3740</name>
</gene>
<dbReference type="Pfam" id="PF01850">
    <property type="entry name" value="PIN"/>
    <property type="match status" value="1"/>
</dbReference>
<dbReference type="SUPFAM" id="SSF88723">
    <property type="entry name" value="PIN domain-like"/>
    <property type="match status" value="1"/>
</dbReference>
<keyword evidence="4" id="KW-0460">Magnesium</keyword>
<dbReference type="Gene3D" id="3.40.50.1010">
    <property type="entry name" value="5'-nuclease"/>
    <property type="match status" value="1"/>
</dbReference>
<evidence type="ECO:0000313" key="7">
    <source>
        <dbReference type="Proteomes" id="UP000280501"/>
    </source>
</evidence>
<dbReference type="EMBL" id="RKQZ01000001">
    <property type="protein sequence ID" value="RPF23061.1"/>
    <property type="molecule type" value="Genomic_DNA"/>
</dbReference>
<dbReference type="GO" id="GO:0016787">
    <property type="term" value="F:hydrolase activity"/>
    <property type="evidence" value="ECO:0007669"/>
    <property type="project" value="UniProtKB-KW"/>
</dbReference>
<dbReference type="PANTHER" id="PTHR36173:SF2">
    <property type="entry name" value="RIBONUCLEASE VAPC16"/>
    <property type="match status" value="1"/>
</dbReference>
<comment type="caution">
    <text evidence="6">The sequence shown here is derived from an EMBL/GenBank/DDBJ whole genome shotgun (WGS) entry which is preliminary data.</text>
</comment>
<dbReference type="AlphaFoldDB" id="A0A3N4ZTJ7"/>
<keyword evidence="1" id="KW-0540">Nuclease</keyword>
<keyword evidence="3" id="KW-0378">Hydrolase</keyword>
<dbReference type="PANTHER" id="PTHR36173">
    <property type="entry name" value="RIBONUCLEASE VAPC16-RELATED"/>
    <property type="match status" value="1"/>
</dbReference>
<evidence type="ECO:0000259" key="5">
    <source>
        <dbReference type="Pfam" id="PF01850"/>
    </source>
</evidence>
<keyword evidence="2" id="KW-0479">Metal-binding</keyword>
<protein>
    <submittedName>
        <fullName evidence="6">PIN domain nuclease of toxin-antitoxin system</fullName>
    </submittedName>
</protein>
<evidence type="ECO:0000256" key="4">
    <source>
        <dbReference type="ARBA" id="ARBA00022842"/>
    </source>
</evidence>
<dbReference type="GO" id="GO:0004518">
    <property type="term" value="F:nuclease activity"/>
    <property type="evidence" value="ECO:0007669"/>
    <property type="project" value="UniProtKB-KW"/>
</dbReference>
<evidence type="ECO:0000256" key="3">
    <source>
        <dbReference type="ARBA" id="ARBA00022801"/>
    </source>
</evidence>
<dbReference type="GO" id="GO:0046872">
    <property type="term" value="F:metal ion binding"/>
    <property type="evidence" value="ECO:0007669"/>
    <property type="project" value="UniProtKB-KW"/>
</dbReference>
<proteinExistence type="predicted"/>
<dbReference type="OrthoDB" id="9798990at2"/>